<keyword evidence="3" id="KW-1133">Transmembrane helix</keyword>
<feature type="coiled-coil region" evidence="1">
    <location>
        <begin position="178"/>
        <end position="217"/>
    </location>
</feature>
<name>A0A8B7UK16_CASCN</name>
<evidence type="ECO:0000313" key="4">
    <source>
        <dbReference type="RefSeq" id="XP_020019918.1"/>
    </source>
</evidence>
<feature type="compositionally biased region" description="Polar residues" evidence="2">
    <location>
        <begin position="107"/>
        <end position="116"/>
    </location>
</feature>
<dbReference type="GO" id="GO:0034453">
    <property type="term" value="P:microtubule anchoring"/>
    <property type="evidence" value="ECO:0007669"/>
    <property type="project" value="InterPro"/>
</dbReference>
<keyword evidence="1" id="KW-0175">Coiled coil</keyword>
<keyword evidence="3" id="KW-0812">Transmembrane</keyword>
<dbReference type="GO" id="GO:0008017">
    <property type="term" value="F:microtubule binding"/>
    <property type="evidence" value="ECO:0007669"/>
    <property type="project" value="InterPro"/>
</dbReference>
<dbReference type="PANTHER" id="PTHR13958:SF4">
    <property type="entry name" value="CENTROSOME-ASSOCIATED PROTEIN 350"/>
    <property type="match status" value="1"/>
</dbReference>
<evidence type="ECO:0000256" key="3">
    <source>
        <dbReference type="SAM" id="Phobius"/>
    </source>
</evidence>
<feature type="transmembrane region" description="Helical" evidence="3">
    <location>
        <begin position="28"/>
        <end position="46"/>
    </location>
</feature>
<keyword evidence="3" id="KW-0472">Membrane</keyword>
<evidence type="ECO:0000256" key="1">
    <source>
        <dbReference type="SAM" id="Coils"/>
    </source>
</evidence>
<evidence type="ECO:0000256" key="2">
    <source>
        <dbReference type="SAM" id="MobiDB-lite"/>
    </source>
</evidence>
<feature type="compositionally biased region" description="Polar residues" evidence="2">
    <location>
        <begin position="151"/>
        <end position="171"/>
    </location>
</feature>
<proteinExistence type="predicted"/>
<dbReference type="KEGG" id="ccan:109686812"/>
<reference evidence="4" key="1">
    <citation type="submission" date="2025-08" db="UniProtKB">
        <authorList>
            <consortium name="RefSeq"/>
        </authorList>
    </citation>
    <scope>IDENTIFICATION</scope>
    <source>
        <tissue evidence="4">Leukocyte</tissue>
    </source>
</reference>
<dbReference type="PANTHER" id="PTHR13958">
    <property type="entry name" value="CENTROSOME-ASSOCIATED PROTEIN 350"/>
    <property type="match status" value="1"/>
</dbReference>
<dbReference type="InterPro" id="IPR028750">
    <property type="entry name" value="CEP350/CC187"/>
</dbReference>
<dbReference type="AlphaFoldDB" id="A0A8B7UK16"/>
<dbReference type="GO" id="GO:0005813">
    <property type="term" value="C:centrosome"/>
    <property type="evidence" value="ECO:0007669"/>
    <property type="project" value="InterPro"/>
</dbReference>
<sequence length="243" mass="27597">MLHGMIKKLYLSRTNDYMLKTNVKCKSLIVPLTKIVLFFLVFTFFLETVSEEESPVPSYSHLNSESSIPEDLGSPAVLYMPSESVVQGQPGTPSHSILTEEMVFSQELESSTSPSKHSPLRSCTPVSKQDSSKGNHRTGGQYRLPGKSHQHCSSWSDESLSMTQSETTSDQSDIEGRIRALKDELRKRKSVVDQLKKEQKKRQKERLKAQEASLIKQLEVRHTEVNEYVKPRMSFVLFCLMVL</sequence>
<gene>
    <name evidence="4" type="primary">LOC109686812</name>
</gene>
<organism evidence="4">
    <name type="scientific">Castor canadensis</name>
    <name type="common">American beaver</name>
    <dbReference type="NCBI Taxonomy" id="51338"/>
    <lineage>
        <taxon>Eukaryota</taxon>
        <taxon>Metazoa</taxon>
        <taxon>Chordata</taxon>
        <taxon>Craniata</taxon>
        <taxon>Vertebrata</taxon>
        <taxon>Euteleostomi</taxon>
        <taxon>Mammalia</taxon>
        <taxon>Eutheria</taxon>
        <taxon>Euarchontoglires</taxon>
        <taxon>Glires</taxon>
        <taxon>Rodentia</taxon>
        <taxon>Castorimorpha</taxon>
        <taxon>Castoridae</taxon>
        <taxon>Castor</taxon>
    </lineage>
</organism>
<accession>A0A8B7UK16</accession>
<protein>
    <submittedName>
        <fullName evidence="4">Centrosome-associated protein 350-like</fullName>
    </submittedName>
</protein>
<dbReference type="RefSeq" id="XP_020019918.1">
    <property type="nucleotide sequence ID" value="XM_020164329.1"/>
</dbReference>
<feature type="region of interest" description="Disordered" evidence="2">
    <location>
        <begin position="105"/>
        <end position="175"/>
    </location>
</feature>
<dbReference type="OrthoDB" id="306254at2759"/>